<dbReference type="InParanoid" id="Q22U91"/>
<keyword evidence="4" id="KW-1185">Reference proteome</keyword>
<dbReference type="AlphaFoldDB" id="Q22U91"/>
<proteinExistence type="predicted"/>
<dbReference type="RefSeq" id="XP_001009041.1">
    <property type="nucleotide sequence ID" value="XM_001009041.1"/>
</dbReference>
<sequence>MFYAFTSILALISCVLQGIFYNDVSKTQNSNFNQIVSMWQLDPINQIALIKPGQSCPAGLSVYDSSLIIPQSSNLCSCETASTQFSIYLDQQLFICGQCSKDTIEVKRFQGIPQQNLTDQFYIQDYQGNIQRYRVCINRIQGYSFVKKAPSSTSCENNEQLCSWPSSSNPDYSYCIPLQYTCYSEGVNIPNQNFYLQLPLIDIKNNSYSFQILNFQPAGQFTQQQIYDQNQIIYNQQFVPFFSQTPILNQILVTYPSVKMSCRDSFKASFSSYSGQSYGLNIATGLVVVTTIAAMMGIVLLIFDIIDFYQIVIKKKEPKINYWVRKRFSLKNTSKWNTFIIVKPLVILISFILYILICENYLVASLEMKKLINESCVDLSFKYIFNYFSDYSQSDLPRESLVYAALVLLIFVFFSDQIVIQTFNYLAHELGIVKLMNKIMQKNDKQQVQVQQIPIEKNQELQNNQEEVINEENNINQQSQQINGDIQYKLDNPQNEQITPQNTDHDHVITIENIEKDNENKQPESLSQSYGLQVVPSNLSQKKRSSIQEVKLSQFGRQQKSKIIKENDQLQYTQQLISSQQQINPQQQNNQVS</sequence>
<evidence type="ECO:0000256" key="2">
    <source>
        <dbReference type="SAM" id="SignalP"/>
    </source>
</evidence>
<keyword evidence="2" id="KW-0732">Signal</keyword>
<dbReference type="KEGG" id="tet:TTHERM_00261930"/>
<keyword evidence="1" id="KW-1133">Transmembrane helix</keyword>
<gene>
    <name evidence="3" type="ORF">TTHERM_00261930</name>
</gene>
<name>Q22U91_TETTS</name>
<evidence type="ECO:0000313" key="4">
    <source>
        <dbReference type="Proteomes" id="UP000009168"/>
    </source>
</evidence>
<evidence type="ECO:0000313" key="3">
    <source>
        <dbReference type="EMBL" id="EAR88796.1"/>
    </source>
</evidence>
<reference evidence="4" key="1">
    <citation type="journal article" date="2006" name="PLoS Biol.">
        <title>Macronuclear genome sequence of the ciliate Tetrahymena thermophila, a model eukaryote.</title>
        <authorList>
            <person name="Eisen J.A."/>
            <person name="Coyne R.S."/>
            <person name="Wu M."/>
            <person name="Wu D."/>
            <person name="Thiagarajan M."/>
            <person name="Wortman J.R."/>
            <person name="Badger J.H."/>
            <person name="Ren Q."/>
            <person name="Amedeo P."/>
            <person name="Jones K.M."/>
            <person name="Tallon L.J."/>
            <person name="Delcher A.L."/>
            <person name="Salzberg S.L."/>
            <person name="Silva J.C."/>
            <person name="Haas B.J."/>
            <person name="Majoros W.H."/>
            <person name="Farzad M."/>
            <person name="Carlton J.M."/>
            <person name="Smith R.K. Jr."/>
            <person name="Garg J."/>
            <person name="Pearlman R.E."/>
            <person name="Karrer K.M."/>
            <person name="Sun L."/>
            <person name="Manning G."/>
            <person name="Elde N.C."/>
            <person name="Turkewitz A.P."/>
            <person name="Asai D.J."/>
            <person name="Wilkes D.E."/>
            <person name="Wang Y."/>
            <person name="Cai H."/>
            <person name="Collins K."/>
            <person name="Stewart B.A."/>
            <person name="Lee S.R."/>
            <person name="Wilamowska K."/>
            <person name="Weinberg Z."/>
            <person name="Ruzzo W.L."/>
            <person name="Wloga D."/>
            <person name="Gaertig J."/>
            <person name="Frankel J."/>
            <person name="Tsao C.-C."/>
            <person name="Gorovsky M.A."/>
            <person name="Keeling P.J."/>
            <person name="Waller R.F."/>
            <person name="Patron N.J."/>
            <person name="Cherry J.M."/>
            <person name="Stover N.A."/>
            <person name="Krieger C.J."/>
            <person name="del Toro C."/>
            <person name="Ryder H.F."/>
            <person name="Williamson S.C."/>
            <person name="Barbeau R.A."/>
            <person name="Hamilton E.P."/>
            <person name="Orias E."/>
        </authorList>
    </citation>
    <scope>NUCLEOTIDE SEQUENCE [LARGE SCALE GENOMIC DNA]</scope>
    <source>
        <strain evidence="4">SB210</strain>
    </source>
</reference>
<accession>Q22U91</accession>
<evidence type="ECO:0000256" key="1">
    <source>
        <dbReference type="SAM" id="Phobius"/>
    </source>
</evidence>
<feature type="transmembrane region" description="Helical" evidence="1">
    <location>
        <begin position="278"/>
        <end position="306"/>
    </location>
</feature>
<feature type="transmembrane region" description="Helical" evidence="1">
    <location>
        <begin position="401"/>
        <end position="426"/>
    </location>
</feature>
<keyword evidence="1 3" id="KW-0812">Transmembrane</keyword>
<keyword evidence="1" id="KW-0472">Membrane</keyword>
<protein>
    <submittedName>
        <fullName evidence="3">Transmembrane protein, putative</fullName>
    </submittedName>
</protein>
<dbReference type="GeneID" id="7846144"/>
<feature type="transmembrane region" description="Helical" evidence="1">
    <location>
        <begin position="336"/>
        <end position="357"/>
    </location>
</feature>
<organism evidence="3 4">
    <name type="scientific">Tetrahymena thermophila (strain SB210)</name>
    <dbReference type="NCBI Taxonomy" id="312017"/>
    <lineage>
        <taxon>Eukaryota</taxon>
        <taxon>Sar</taxon>
        <taxon>Alveolata</taxon>
        <taxon>Ciliophora</taxon>
        <taxon>Intramacronucleata</taxon>
        <taxon>Oligohymenophorea</taxon>
        <taxon>Hymenostomatida</taxon>
        <taxon>Tetrahymenina</taxon>
        <taxon>Tetrahymenidae</taxon>
        <taxon>Tetrahymena</taxon>
    </lineage>
</organism>
<feature type="chain" id="PRO_5004201081" evidence="2">
    <location>
        <begin position="18"/>
        <end position="593"/>
    </location>
</feature>
<feature type="signal peptide" evidence="2">
    <location>
        <begin position="1"/>
        <end position="17"/>
    </location>
</feature>
<dbReference type="Proteomes" id="UP000009168">
    <property type="component" value="Unassembled WGS sequence"/>
</dbReference>
<dbReference type="HOGENOM" id="CLU_460450_0_0_1"/>
<dbReference type="EMBL" id="GG662830">
    <property type="protein sequence ID" value="EAR88796.1"/>
    <property type="molecule type" value="Genomic_DNA"/>
</dbReference>